<name>A0A1B6LX68_9HEMI</name>
<organism evidence="2">
    <name type="scientific">Graphocephala atropunctata</name>
    <dbReference type="NCBI Taxonomy" id="36148"/>
    <lineage>
        <taxon>Eukaryota</taxon>
        <taxon>Metazoa</taxon>
        <taxon>Ecdysozoa</taxon>
        <taxon>Arthropoda</taxon>
        <taxon>Hexapoda</taxon>
        <taxon>Insecta</taxon>
        <taxon>Pterygota</taxon>
        <taxon>Neoptera</taxon>
        <taxon>Paraneoptera</taxon>
        <taxon>Hemiptera</taxon>
        <taxon>Auchenorrhyncha</taxon>
        <taxon>Membracoidea</taxon>
        <taxon>Cicadellidae</taxon>
        <taxon>Cicadellinae</taxon>
        <taxon>Cicadellini</taxon>
        <taxon>Graphocephala</taxon>
    </lineage>
</organism>
<gene>
    <name evidence="2" type="ORF">g.54195</name>
</gene>
<accession>A0A1B6LX68</accession>
<feature type="non-terminal residue" evidence="2">
    <location>
        <position position="124"/>
    </location>
</feature>
<dbReference type="EMBL" id="GEBQ01011727">
    <property type="protein sequence ID" value="JAT28250.1"/>
    <property type="molecule type" value="Transcribed_RNA"/>
</dbReference>
<dbReference type="AlphaFoldDB" id="A0A1B6LX68"/>
<sequence length="124" mass="13379">PPPPPPPKPPPSLPPVEDTPHDVPTHSVPCSAKYLEPTIVPSVLTPLLAARRVSWFAPCSPSDMSKKRRATTKSLPRQRSFSLEHNNQLLGPGGSWTSERRSVSLKSSPLISPRPPETGASPVK</sequence>
<proteinExistence type="predicted"/>
<feature type="region of interest" description="Disordered" evidence="1">
    <location>
        <begin position="58"/>
        <end position="124"/>
    </location>
</feature>
<reference evidence="2" key="1">
    <citation type="submission" date="2015-11" db="EMBL/GenBank/DDBJ databases">
        <title>De novo transcriptome assembly of four potential Pierce s Disease insect vectors from Arizona vineyards.</title>
        <authorList>
            <person name="Tassone E.E."/>
        </authorList>
    </citation>
    <scope>NUCLEOTIDE SEQUENCE</scope>
</reference>
<protein>
    <submittedName>
        <fullName evidence="2">Uncharacterized protein</fullName>
    </submittedName>
</protein>
<feature type="compositionally biased region" description="Pro residues" evidence="1">
    <location>
        <begin position="1"/>
        <end position="14"/>
    </location>
</feature>
<feature type="non-terminal residue" evidence="2">
    <location>
        <position position="1"/>
    </location>
</feature>
<feature type="compositionally biased region" description="Polar residues" evidence="1">
    <location>
        <begin position="72"/>
        <end position="89"/>
    </location>
</feature>
<evidence type="ECO:0000313" key="2">
    <source>
        <dbReference type="EMBL" id="JAT28250.1"/>
    </source>
</evidence>
<evidence type="ECO:0000256" key="1">
    <source>
        <dbReference type="SAM" id="MobiDB-lite"/>
    </source>
</evidence>
<feature type="region of interest" description="Disordered" evidence="1">
    <location>
        <begin position="1"/>
        <end position="25"/>
    </location>
</feature>